<dbReference type="PROSITE" id="PS51192">
    <property type="entry name" value="HELICASE_ATP_BIND_1"/>
    <property type="match status" value="1"/>
</dbReference>
<evidence type="ECO:0000259" key="15">
    <source>
        <dbReference type="PROSITE" id="PS51194"/>
    </source>
</evidence>
<dbReference type="NCBIfam" id="TIGR00614">
    <property type="entry name" value="recQ_fam"/>
    <property type="match status" value="1"/>
</dbReference>
<dbReference type="InterPro" id="IPR011545">
    <property type="entry name" value="DEAD/DEAH_box_helicase_dom"/>
</dbReference>
<feature type="compositionally biased region" description="Basic and acidic residues" evidence="12">
    <location>
        <begin position="176"/>
        <end position="196"/>
    </location>
</feature>
<feature type="domain" description="Helicase C-terminal" evidence="15">
    <location>
        <begin position="1105"/>
        <end position="1253"/>
    </location>
</feature>
<keyword evidence="6" id="KW-0067">ATP-binding</keyword>
<feature type="region of interest" description="Disordered" evidence="12">
    <location>
        <begin position="31"/>
        <end position="504"/>
    </location>
</feature>
<dbReference type="GeneID" id="54554670"/>
<dbReference type="InterPro" id="IPR014001">
    <property type="entry name" value="Helicase_ATP-bd"/>
</dbReference>
<dbReference type="InterPro" id="IPR032284">
    <property type="entry name" value="RecQ_Zn-bd"/>
</dbReference>
<feature type="region of interest" description="Disordered" evidence="12">
    <location>
        <begin position="836"/>
        <end position="867"/>
    </location>
</feature>
<dbReference type="InterPro" id="IPR044876">
    <property type="entry name" value="HRDC_dom_sf"/>
</dbReference>
<feature type="compositionally biased region" description="Low complexity" evidence="12">
    <location>
        <begin position="127"/>
        <end position="136"/>
    </location>
</feature>
<keyword evidence="8" id="KW-0413">Isomerase</keyword>
<dbReference type="PANTHER" id="PTHR13710:SF153">
    <property type="entry name" value="RECQ-LIKE DNA HELICASE BLM"/>
    <property type="match status" value="1"/>
</dbReference>
<dbReference type="Proteomes" id="UP000800097">
    <property type="component" value="Unassembled WGS sequence"/>
</dbReference>
<dbReference type="FunFam" id="3.40.50.300:FF:000296">
    <property type="entry name" value="ATP-dependent DNA helicase RecQ"/>
    <property type="match status" value="1"/>
</dbReference>
<evidence type="ECO:0000256" key="10">
    <source>
        <dbReference type="ARBA" id="ARBA00034617"/>
    </source>
</evidence>
<evidence type="ECO:0000256" key="1">
    <source>
        <dbReference type="ARBA" id="ARBA00004123"/>
    </source>
</evidence>
<evidence type="ECO:0000259" key="13">
    <source>
        <dbReference type="PROSITE" id="PS50967"/>
    </source>
</evidence>
<feature type="compositionally biased region" description="Basic and acidic residues" evidence="12">
    <location>
        <begin position="482"/>
        <end position="491"/>
    </location>
</feature>
<dbReference type="Pfam" id="PF00270">
    <property type="entry name" value="DEAD"/>
    <property type="match status" value="1"/>
</dbReference>
<keyword evidence="9" id="KW-0539">Nucleus</keyword>
<feature type="compositionally biased region" description="Basic and acidic residues" evidence="12">
    <location>
        <begin position="51"/>
        <end position="60"/>
    </location>
</feature>
<keyword evidence="5" id="KW-0347">Helicase</keyword>
<dbReference type="PROSITE" id="PS00690">
    <property type="entry name" value="DEAH_ATP_HELICASE"/>
    <property type="match status" value="1"/>
</dbReference>
<dbReference type="SMART" id="SM00487">
    <property type="entry name" value="DEXDc"/>
    <property type="match status" value="1"/>
</dbReference>
<organism evidence="16 17">
    <name type="scientific">Westerdykella ornata</name>
    <dbReference type="NCBI Taxonomy" id="318751"/>
    <lineage>
        <taxon>Eukaryota</taxon>
        <taxon>Fungi</taxon>
        <taxon>Dikarya</taxon>
        <taxon>Ascomycota</taxon>
        <taxon>Pezizomycotina</taxon>
        <taxon>Dothideomycetes</taxon>
        <taxon>Pleosporomycetidae</taxon>
        <taxon>Pleosporales</taxon>
        <taxon>Sporormiaceae</taxon>
        <taxon>Westerdykella</taxon>
    </lineage>
</organism>
<dbReference type="EC" id="5.6.2.4" evidence="11"/>
<dbReference type="Gene3D" id="1.10.150.80">
    <property type="entry name" value="HRDC domain"/>
    <property type="match status" value="1"/>
</dbReference>
<keyword evidence="7" id="KW-0238">DNA-binding</keyword>
<evidence type="ECO:0000313" key="17">
    <source>
        <dbReference type="Proteomes" id="UP000800097"/>
    </source>
</evidence>
<comment type="catalytic activity">
    <reaction evidence="10">
        <text>Couples ATP hydrolysis with the unwinding of duplex DNA by translocating in the 3'-5' direction.</text>
        <dbReference type="EC" id="5.6.2.4"/>
    </reaction>
</comment>
<dbReference type="GO" id="GO:0000724">
    <property type="term" value="P:double-strand break repair via homologous recombination"/>
    <property type="evidence" value="ECO:0007669"/>
    <property type="project" value="TreeGrafter"/>
</dbReference>
<evidence type="ECO:0000256" key="5">
    <source>
        <dbReference type="ARBA" id="ARBA00022806"/>
    </source>
</evidence>
<evidence type="ECO:0000256" key="9">
    <source>
        <dbReference type="ARBA" id="ARBA00023242"/>
    </source>
</evidence>
<dbReference type="InterPro" id="IPR018982">
    <property type="entry name" value="RQC_domain"/>
</dbReference>
<dbReference type="GO" id="GO:0006260">
    <property type="term" value="P:DNA replication"/>
    <property type="evidence" value="ECO:0007669"/>
    <property type="project" value="InterPro"/>
</dbReference>
<proteinExistence type="inferred from homology"/>
<dbReference type="RefSeq" id="XP_033656063.1">
    <property type="nucleotide sequence ID" value="XM_033801495.1"/>
</dbReference>
<dbReference type="InterPro" id="IPR002121">
    <property type="entry name" value="HRDC_dom"/>
</dbReference>
<dbReference type="Gene3D" id="1.10.10.10">
    <property type="entry name" value="Winged helix-like DNA-binding domain superfamily/Winged helix DNA-binding domain"/>
    <property type="match status" value="1"/>
</dbReference>
<dbReference type="SUPFAM" id="SSF47819">
    <property type="entry name" value="HRDC-like"/>
    <property type="match status" value="1"/>
</dbReference>
<dbReference type="GO" id="GO:0005524">
    <property type="term" value="F:ATP binding"/>
    <property type="evidence" value="ECO:0007669"/>
    <property type="project" value="UniProtKB-KW"/>
</dbReference>
<dbReference type="GO" id="GO:0016787">
    <property type="term" value="F:hydrolase activity"/>
    <property type="evidence" value="ECO:0007669"/>
    <property type="project" value="UniProtKB-KW"/>
</dbReference>
<dbReference type="GO" id="GO:0031422">
    <property type="term" value="C:RecQ family helicase-topoisomerase III complex"/>
    <property type="evidence" value="ECO:0007669"/>
    <property type="project" value="UniProtKB-ARBA"/>
</dbReference>
<dbReference type="GO" id="GO:0031573">
    <property type="term" value="P:mitotic intra-S DNA damage checkpoint signaling"/>
    <property type="evidence" value="ECO:0007669"/>
    <property type="project" value="UniProtKB-ARBA"/>
</dbReference>
<reference evidence="16" key="1">
    <citation type="journal article" date="2020" name="Stud. Mycol.">
        <title>101 Dothideomycetes genomes: a test case for predicting lifestyles and emergence of pathogens.</title>
        <authorList>
            <person name="Haridas S."/>
            <person name="Albert R."/>
            <person name="Binder M."/>
            <person name="Bloem J."/>
            <person name="Labutti K."/>
            <person name="Salamov A."/>
            <person name="Andreopoulos B."/>
            <person name="Baker S."/>
            <person name="Barry K."/>
            <person name="Bills G."/>
            <person name="Bluhm B."/>
            <person name="Cannon C."/>
            <person name="Castanera R."/>
            <person name="Culley D."/>
            <person name="Daum C."/>
            <person name="Ezra D."/>
            <person name="Gonzalez J."/>
            <person name="Henrissat B."/>
            <person name="Kuo A."/>
            <person name="Liang C."/>
            <person name="Lipzen A."/>
            <person name="Lutzoni F."/>
            <person name="Magnuson J."/>
            <person name="Mondo S."/>
            <person name="Nolan M."/>
            <person name="Ohm R."/>
            <person name="Pangilinan J."/>
            <person name="Park H.-J."/>
            <person name="Ramirez L."/>
            <person name="Alfaro M."/>
            <person name="Sun H."/>
            <person name="Tritt A."/>
            <person name="Yoshinaga Y."/>
            <person name="Zwiers L.-H."/>
            <person name="Turgeon B."/>
            <person name="Goodwin S."/>
            <person name="Spatafora J."/>
            <person name="Crous P."/>
            <person name="Grigoriev I."/>
        </authorList>
    </citation>
    <scope>NUCLEOTIDE SEQUENCE</scope>
    <source>
        <strain evidence="16">CBS 379.55</strain>
    </source>
</reference>
<sequence>MPRNNLNEQIKWLLSAKPFIPPTTSLIAYDPEVPPAYTTPTEPASFVPDAASHDAIDRVPPRASVPPAPPSSNNTRQPSPGGDADPEMARLRGTPGDGKPRLMLKEVPVQRTLSISTHARKGEEAGAARPPASSSRNPITAKQGNGGEIDTIDLTSDLDEPPAKDPQRPKQGKKRKSDEFEHGERIKKSPRPDKHQQPAATPNRLDFDDFANIDEFGHVPTSPPPPYSTTVPDVRVSDDADMEDISYDNDDFGVRIPDSGDEEDLRDVMPLLPENVRKRKPMNRVPSDASIPPRKIGKQVENRSSEKATVRGSEKEPPGKDIPRETSVKKVRHAVLDSEDDDFGDLDEIDFESHSPGREAEAELRETRKSTPRDSPQRPTKWEPLTYDNPHPAPPRTPQRPTKCESLILETEAQTRESSHPSPRRSPHKPTPCEPVTSSLPIRSPTKATIKTPSGSQARQREIPYSPSKLAGLFTAQSSPRRLHDSQEPKLRFPSSSNVPKEDRELIRRTVSDFIRIEECRLGEHLQKAQQDWKDARSAYLEHLEDNDGKALPGEWEKVEMSRSRKDATEKLISLARDERELSTQRMEVRKRMEEALEKGETPVDGEKAARIKRALEDIQSQIYSLIQVAGLNSFTNPPPPDHPDGSAHDIVVQSTQTATAVRPVHVAASSDLNHVPQTQYVRQTQISVREVWTPSRSIRFAGGNETGPIPLPPAFAKPNRPPPEGQGAGPRTMAGERSHRIPETPQRRDSVELRLKTARESSGHESFHTPDDIPEDFGDDFGDGENLFANCMDEDEDYGYDVDEEDWHNVAENIEKRPLQNYDWRGERIEPESRQQLIDPVCESSVARSRQRPNTRSPRKSQLNDEGYNFPWSQQVRYEMIHRFRLIGFRPGQLEAINTTLNGEHCFVLMPTGGGKSLCYQLPAVITSGRTHGVTIVISPLLSLMEDQVNACQSRFSMQAALINGETGGAEKNEIMGRLKSPDPQSSLQLLYVTPEMLGKSQRMLNAFKDLYNRGQLARVVIDEAHCVSQWGHDFRPDYKALGDVLRQFPGVPIIALTATATQLVQTDVMANLGIRGCRKFAQSFNRPNLSYEVREKGRNVVGSIAELIRSKYTGKCGIVYCLARKTCESVARKLNDLGVRAHHYHAGMQSHERSDVQEKWQKNIYHVIVATIAFGMGIDKADVRFVIHHSLPKSLEGYYQETGRAGRDGKRSECYLYYMYADSNTLRKMIMDGDGSEEQKQRQRDMLRDVIQYCENKSDCRRVQVLQYFSEKFRREDCNKTCDNCRSGTVYEEKDLTSYAAAAIRLVEQVEKQHATLLQCVDAFRGYKKSRFIKYGLGEFGYGEDLERGDVQRLFSLLLQTQALRQESVLNKAKFATAYIKLGNRWQDYAEGRRRVKMQVSVTPGRAAKKSKQKRADYPSTNVSSPTRPPVKRNMREYAYAEDSGGKQIQRQRRTSKRPIVPDDEGESSYACPEPVRNAKPSASKKNKAPPRLLTTYERIRGLTEVQNLILEDFVKTAKEEGQKILLQKNLRNQPFSDTILREMGLDLPRSLDEMLQIPGIEKEKVEHFGKNLLRLIERTRQAYGNELPPPREQPARYRVIVSDEEDDDESETPLDPNHQVKPIIDLCSESSEPPAPSDTESVYGSPVEAGDLEAEDEEYEEPTTYKSHYFVPTADPRVQEFNPRSEQSKARSTVASAAKGHSTAKPPLPERRNLPFKSNNHRRSSGGGGGTRKGYAGVKKKGAAKKAPAKKRTGSGGRGSGGGGGWSGIMAMPS</sequence>
<dbReference type="OrthoDB" id="10261556at2759"/>
<gene>
    <name evidence="16" type="ORF">EI97DRAFT_465806</name>
</gene>
<dbReference type="GO" id="GO:0009378">
    <property type="term" value="F:four-way junction helicase activity"/>
    <property type="evidence" value="ECO:0007669"/>
    <property type="project" value="TreeGrafter"/>
</dbReference>
<dbReference type="SMART" id="SM00490">
    <property type="entry name" value="HELICc"/>
    <property type="match status" value="1"/>
</dbReference>
<feature type="region of interest" description="Disordered" evidence="12">
    <location>
        <begin position="703"/>
        <end position="752"/>
    </location>
</feature>
<keyword evidence="17" id="KW-1185">Reference proteome</keyword>
<dbReference type="InterPro" id="IPR001650">
    <property type="entry name" value="Helicase_C-like"/>
</dbReference>
<dbReference type="InterPro" id="IPR004589">
    <property type="entry name" value="DNA_helicase_ATP-dep_RecQ"/>
</dbReference>
<dbReference type="Pfam" id="PF09382">
    <property type="entry name" value="RQC"/>
    <property type="match status" value="1"/>
</dbReference>
<dbReference type="GO" id="GO:0006312">
    <property type="term" value="P:mitotic recombination"/>
    <property type="evidence" value="ECO:0007669"/>
    <property type="project" value="UniProtKB-ARBA"/>
</dbReference>
<dbReference type="InterPro" id="IPR036388">
    <property type="entry name" value="WH-like_DNA-bd_sf"/>
</dbReference>
<dbReference type="Pfam" id="PF00271">
    <property type="entry name" value="Helicase_C"/>
    <property type="match status" value="1"/>
</dbReference>
<feature type="region of interest" description="Disordered" evidence="12">
    <location>
        <begin position="1402"/>
        <end position="1492"/>
    </location>
</feature>
<dbReference type="Pfam" id="PF16124">
    <property type="entry name" value="RecQ_Zn_bind"/>
    <property type="match status" value="1"/>
</dbReference>
<evidence type="ECO:0000256" key="4">
    <source>
        <dbReference type="ARBA" id="ARBA00022801"/>
    </source>
</evidence>
<dbReference type="InterPro" id="IPR002464">
    <property type="entry name" value="DNA/RNA_helicase_DEAH_CS"/>
</dbReference>
<dbReference type="GO" id="GO:0005737">
    <property type="term" value="C:cytoplasm"/>
    <property type="evidence" value="ECO:0007669"/>
    <property type="project" value="TreeGrafter"/>
</dbReference>
<feature type="compositionally biased region" description="Basic and acidic residues" evidence="12">
    <location>
        <begin position="735"/>
        <end position="752"/>
    </location>
</feature>
<dbReference type="FunFam" id="3.40.50.300:FF:000340">
    <property type="entry name" value="Bloom syndrome, RecQ helicase"/>
    <property type="match status" value="1"/>
</dbReference>
<dbReference type="Gene3D" id="3.40.50.300">
    <property type="entry name" value="P-loop containing nucleotide triphosphate hydrolases"/>
    <property type="match status" value="2"/>
</dbReference>
<feature type="compositionally biased region" description="Polar residues" evidence="12">
    <location>
        <begin position="436"/>
        <end position="458"/>
    </location>
</feature>
<accession>A0A6A6JQK6</accession>
<keyword evidence="4" id="KW-0378">Hydrolase</keyword>
<dbReference type="GO" id="GO:0005634">
    <property type="term" value="C:nucleus"/>
    <property type="evidence" value="ECO:0007669"/>
    <property type="project" value="UniProtKB-SubCell"/>
</dbReference>
<feature type="domain" description="Helicase ATP-binding" evidence="14">
    <location>
        <begin position="898"/>
        <end position="1080"/>
    </location>
</feature>
<evidence type="ECO:0000256" key="8">
    <source>
        <dbReference type="ARBA" id="ARBA00023235"/>
    </source>
</evidence>
<feature type="compositionally biased region" description="Polar residues" evidence="12">
    <location>
        <begin position="1685"/>
        <end position="1698"/>
    </location>
</feature>
<feature type="compositionally biased region" description="Pro residues" evidence="12">
    <location>
        <begin position="710"/>
        <end position="725"/>
    </location>
</feature>
<feature type="domain" description="HRDC" evidence="13">
    <location>
        <begin position="1506"/>
        <end position="1589"/>
    </location>
</feature>
<evidence type="ECO:0000256" key="12">
    <source>
        <dbReference type="SAM" id="MobiDB-lite"/>
    </source>
</evidence>
<comment type="similarity">
    <text evidence="2">Belongs to the helicase family. RecQ subfamily.</text>
</comment>
<evidence type="ECO:0000256" key="6">
    <source>
        <dbReference type="ARBA" id="ARBA00022840"/>
    </source>
</evidence>
<evidence type="ECO:0000259" key="14">
    <source>
        <dbReference type="PROSITE" id="PS51192"/>
    </source>
</evidence>
<keyword evidence="3" id="KW-0547">Nucleotide-binding</keyword>
<feature type="compositionally biased region" description="Basic residues" evidence="12">
    <location>
        <begin position="850"/>
        <end position="860"/>
    </location>
</feature>
<feature type="compositionally biased region" description="Gly residues" evidence="12">
    <location>
        <begin position="1757"/>
        <end position="1770"/>
    </location>
</feature>
<dbReference type="CDD" id="cd17920">
    <property type="entry name" value="DEXHc_RecQ"/>
    <property type="match status" value="1"/>
</dbReference>
<evidence type="ECO:0000256" key="2">
    <source>
        <dbReference type="ARBA" id="ARBA00005446"/>
    </source>
</evidence>
<dbReference type="InterPro" id="IPR010997">
    <property type="entry name" value="HRDC-like_sf"/>
</dbReference>
<evidence type="ECO:0000313" key="16">
    <source>
        <dbReference type="EMBL" id="KAF2278524.1"/>
    </source>
</evidence>
<feature type="compositionally biased region" description="Acidic residues" evidence="12">
    <location>
        <begin position="239"/>
        <end position="251"/>
    </location>
</feature>
<evidence type="ECO:0000256" key="7">
    <source>
        <dbReference type="ARBA" id="ARBA00023125"/>
    </source>
</evidence>
<dbReference type="GO" id="GO:0003677">
    <property type="term" value="F:DNA binding"/>
    <property type="evidence" value="ECO:0007669"/>
    <property type="project" value="UniProtKB-KW"/>
</dbReference>
<dbReference type="SMART" id="SM00956">
    <property type="entry name" value="RQC"/>
    <property type="match status" value="1"/>
</dbReference>
<dbReference type="GO" id="GO:0043138">
    <property type="term" value="F:3'-5' DNA helicase activity"/>
    <property type="evidence" value="ECO:0007669"/>
    <property type="project" value="UniProtKB-EC"/>
</dbReference>
<name>A0A6A6JQK6_WESOR</name>
<dbReference type="Pfam" id="PF00570">
    <property type="entry name" value="HRDC"/>
    <property type="match status" value="1"/>
</dbReference>
<dbReference type="EMBL" id="ML986488">
    <property type="protein sequence ID" value="KAF2278524.1"/>
    <property type="molecule type" value="Genomic_DNA"/>
</dbReference>
<comment type="subcellular location">
    <subcellularLocation>
        <location evidence="1">Nucleus</location>
    </subcellularLocation>
</comment>
<dbReference type="GO" id="GO:0000729">
    <property type="term" value="P:DNA double-strand break processing"/>
    <property type="evidence" value="ECO:0007669"/>
    <property type="project" value="UniProtKB-ARBA"/>
</dbReference>
<dbReference type="CDD" id="cd18794">
    <property type="entry name" value="SF2_C_RecQ"/>
    <property type="match status" value="1"/>
</dbReference>
<protein>
    <recommendedName>
        <fullName evidence="11">DNA 3'-5' helicase</fullName>
        <ecNumber evidence="11">5.6.2.4</ecNumber>
    </recommendedName>
</protein>
<dbReference type="SUPFAM" id="SSF52540">
    <property type="entry name" value="P-loop containing nucleoside triphosphate hydrolases"/>
    <property type="match status" value="2"/>
</dbReference>
<feature type="compositionally biased region" description="Acidic residues" evidence="12">
    <location>
        <begin position="337"/>
        <end position="350"/>
    </location>
</feature>
<feature type="compositionally biased region" description="Basic and acidic residues" evidence="12">
    <location>
        <begin position="351"/>
        <end position="376"/>
    </location>
</feature>
<evidence type="ECO:0000256" key="3">
    <source>
        <dbReference type="ARBA" id="ARBA00022741"/>
    </source>
</evidence>
<feature type="compositionally biased region" description="Basic and acidic residues" evidence="12">
    <location>
        <begin position="298"/>
        <end position="328"/>
    </location>
</feature>
<dbReference type="InterPro" id="IPR027417">
    <property type="entry name" value="P-loop_NTPase"/>
</dbReference>
<dbReference type="PROSITE" id="PS50967">
    <property type="entry name" value="HRDC"/>
    <property type="match status" value="1"/>
</dbReference>
<dbReference type="PROSITE" id="PS51194">
    <property type="entry name" value="HELICASE_CTER"/>
    <property type="match status" value="1"/>
</dbReference>
<evidence type="ECO:0000256" key="11">
    <source>
        <dbReference type="ARBA" id="ARBA00034808"/>
    </source>
</evidence>
<feature type="compositionally biased region" description="Basic residues" evidence="12">
    <location>
        <begin position="1741"/>
        <end position="1756"/>
    </location>
</feature>
<feature type="region of interest" description="Disordered" evidence="12">
    <location>
        <begin position="1677"/>
        <end position="1777"/>
    </location>
</feature>
<dbReference type="PANTHER" id="PTHR13710">
    <property type="entry name" value="DNA HELICASE RECQ FAMILY MEMBER"/>
    <property type="match status" value="1"/>
</dbReference>